<keyword evidence="3" id="KW-1185">Reference proteome</keyword>
<evidence type="ECO:0000313" key="2">
    <source>
        <dbReference type="EMBL" id="QEU96688.1"/>
    </source>
</evidence>
<evidence type="ECO:0000256" key="1">
    <source>
        <dbReference type="SAM" id="MobiDB-lite"/>
    </source>
</evidence>
<evidence type="ECO:0000313" key="3">
    <source>
        <dbReference type="Proteomes" id="UP000325529"/>
    </source>
</evidence>
<accession>A0A5J6GSD4</accession>
<dbReference type="OrthoDB" id="4127922at2"/>
<protein>
    <submittedName>
        <fullName evidence="2">Uncharacterized protein</fullName>
    </submittedName>
</protein>
<feature type="region of interest" description="Disordered" evidence="1">
    <location>
        <begin position="40"/>
        <end position="60"/>
    </location>
</feature>
<sequence length="292" mass="32028">MQHWAKTEPGTIDDLLLDARDAGHPEVTERLINTWTAKGLLDHPRPRPAHRGSHKAEHPASQRRLLLILLEQRRREPPPKLHALAQVPLWLWLRCDDWVPTRQAHKALLTWLGRGRRSQQVARDGALDPLASLPHLHAAPPLRARLVRLVTQLSLGSQLTPGEHAELHAAVGAVLSPDDNPARTLLSGVPAAPALPARVSVDGVVTHAETVILAVQHLLRGRPSEQLLEQARAVHRTAEAHRGPSQLKAIDSTGLLLADLLNGPGLQGQIDGTGQQLLFRLGHLLRRELDAL</sequence>
<dbReference type="Proteomes" id="UP000325529">
    <property type="component" value="Chromosome"/>
</dbReference>
<dbReference type="AlphaFoldDB" id="A0A5J6GSD4"/>
<reference evidence="2 3" key="1">
    <citation type="submission" date="2017-09" db="EMBL/GenBank/DDBJ databases">
        <authorList>
            <person name="Lee N."/>
            <person name="Cho B.-K."/>
        </authorList>
    </citation>
    <scope>NUCLEOTIDE SEQUENCE [LARGE SCALE GENOMIC DNA]</scope>
    <source>
        <strain evidence="2 3">ATCC 12853</strain>
    </source>
</reference>
<dbReference type="EMBL" id="CP023699">
    <property type="protein sequence ID" value="QEU96688.1"/>
    <property type="molecule type" value="Genomic_DNA"/>
</dbReference>
<name>A0A5J6GSD4_STRKN</name>
<organism evidence="2 3">
    <name type="scientific">Streptomyces kanamyceticus</name>
    <dbReference type="NCBI Taxonomy" id="1967"/>
    <lineage>
        <taxon>Bacteria</taxon>
        <taxon>Bacillati</taxon>
        <taxon>Actinomycetota</taxon>
        <taxon>Actinomycetes</taxon>
        <taxon>Kitasatosporales</taxon>
        <taxon>Streptomycetaceae</taxon>
        <taxon>Streptomyces</taxon>
    </lineage>
</organism>
<gene>
    <name evidence="2" type="ORF">CP970_42230</name>
</gene>
<proteinExistence type="predicted"/>
<dbReference type="RefSeq" id="WP_055543523.1">
    <property type="nucleotide sequence ID" value="NZ_CP023699.1"/>
</dbReference>
<dbReference type="KEGG" id="ska:CP970_42230"/>